<evidence type="ECO:0000256" key="5">
    <source>
        <dbReference type="ARBA" id="ARBA00023251"/>
    </source>
</evidence>
<evidence type="ECO:0000256" key="2">
    <source>
        <dbReference type="ARBA" id="ARBA00022448"/>
    </source>
</evidence>
<dbReference type="PANTHER" id="PTHR42711">
    <property type="entry name" value="ABC TRANSPORTER ATP-BINDING PROTEIN"/>
    <property type="match status" value="1"/>
</dbReference>
<dbReference type="GO" id="GO:0005886">
    <property type="term" value="C:plasma membrane"/>
    <property type="evidence" value="ECO:0007669"/>
    <property type="project" value="UniProtKB-SubCell"/>
</dbReference>
<comment type="subcellular location">
    <subcellularLocation>
        <location evidence="1">Cell membrane</location>
        <topology evidence="1">Peripheral membrane protein</topology>
    </subcellularLocation>
</comment>
<accession>A0A8J3X027</accession>
<dbReference type="CDD" id="cd03230">
    <property type="entry name" value="ABC_DR_subfamily_A"/>
    <property type="match status" value="1"/>
</dbReference>
<dbReference type="InterPro" id="IPR003593">
    <property type="entry name" value="AAA+_ATPase"/>
</dbReference>
<dbReference type="SUPFAM" id="SSF52540">
    <property type="entry name" value="P-loop containing nucleoside triphosphate hydrolases"/>
    <property type="match status" value="1"/>
</dbReference>
<dbReference type="InterPro" id="IPR027417">
    <property type="entry name" value="P-loop_NTPase"/>
</dbReference>
<organism evidence="7 8">
    <name type="scientific">Planosporangium mesophilum</name>
    <dbReference type="NCBI Taxonomy" id="689768"/>
    <lineage>
        <taxon>Bacteria</taxon>
        <taxon>Bacillati</taxon>
        <taxon>Actinomycetota</taxon>
        <taxon>Actinomycetes</taxon>
        <taxon>Micromonosporales</taxon>
        <taxon>Micromonosporaceae</taxon>
        <taxon>Planosporangium</taxon>
    </lineage>
</organism>
<keyword evidence="5" id="KW-0046">Antibiotic resistance</keyword>
<dbReference type="GO" id="GO:0005524">
    <property type="term" value="F:ATP binding"/>
    <property type="evidence" value="ECO:0007669"/>
    <property type="project" value="UniProtKB-KW"/>
</dbReference>
<dbReference type="GO" id="GO:0016887">
    <property type="term" value="F:ATP hydrolysis activity"/>
    <property type="evidence" value="ECO:0007669"/>
    <property type="project" value="InterPro"/>
</dbReference>
<evidence type="ECO:0000313" key="8">
    <source>
        <dbReference type="Proteomes" id="UP000599074"/>
    </source>
</evidence>
<dbReference type="Proteomes" id="UP000599074">
    <property type="component" value="Unassembled WGS sequence"/>
</dbReference>
<keyword evidence="3" id="KW-0547">Nucleotide-binding</keyword>
<evidence type="ECO:0000313" key="7">
    <source>
        <dbReference type="EMBL" id="GII22852.1"/>
    </source>
</evidence>
<keyword evidence="2" id="KW-0813">Transport</keyword>
<dbReference type="AlphaFoldDB" id="A0A8J3X027"/>
<evidence type="ECO:0000256" key="1">
    <source>
        <dbReference type="ARBA" id="ARBA00004202"/>
    </source>
</evidence>
<dbReference type="Pfam" id="PF00005">
    <property type="entry name" value="ABC_tran"/>
    <property type="match status" value="1"/>
</dbReference>
<dbReference type="InterPro" id="IPR050763">
    <property type="entry name" value="ABC_transporter_ATP-binding"/>
</dbReference>
<dbReference type="GO" id="GO:0046677">
    <property type="term" value="P:response to antibiotic"/>
    <property type="evidence" value="ECO:0007669"/>
    <property type="project" value="UniProtKB-KW"/>
</dbReference>
<dbReference type="PANTHER" id="PTHR42711:SF17">
    <property type="entry name" value="ABC TRANSPORTER ATP-BINDING PROTEIN"/>
    <property type="match status" value="1"/>
</dbReference>
<proteinExistence type="predicted"/>
<dbReference type="EMBL" id="BOON01000021">
    <property type="protein sequence ID" value="GII22852.1"/>
    <property type="molecule type" value="Genomic_DNA"/>
</dbReference>
<dbReference type="Gene3D" id="3.40.50.300">
    <property type="entry name" value="P-loop containing nucleotide triphosphate hydrolases"/>
    <property type="match status" value="1"/>
</dbReference>
<evidence type="ECO:0000256" key="3">
    <source>
        <dbReference type="ARBA" id="ARBA00022741"/>
    </source>
</evidence>
<sequence length="338" mass="36044">MSRRGRDERTTDVRPGFTTIEYMILTADAGSAARHSEHLAVDLDRLVKRFGAVTAVNGVSLQIRPGEVVALLGPNGAGKTSTIDILLGLSTPTGGQARVYGRPPHEAVALGLVSAVMQTGGLLKDYTIEETVRLTATLFGRGADAADEALERAGIADIRSRFVGKCSGGQQQRLRFAMALVPDPELLILDEPTTGMDVGGRHDFWSAIREDARSGRTVIFATHYLEEADAYADRVVFIRRGEVVADGTAAEVKALASGRTVRATLRGADEAALRGLPGVDSVDVRGDTVVVQARDADAVARHLLTRTDARDLEITARNLEQAFLALTGDDATDNGSNR</sequence>
<comment type="caution">
    <text evidence="7">The sequence shown here is derived from an EMBL/GenBank/DDBJ whole genome shotgun (WGS) entry which is preliminary data.</text>
</comment>
<keyword evidence="4 7" id="KW-0067">ATP-binding</keyword>
<dbReference type="InterPro" id="IPR017871">
    <property type="entry name" value="ABC_transporter-like_CS"/>
</dbReference>
<dbReference type="PROSITE" id="PS50893">
    <property type="entry name" value="ABC_TRANSPORTER_2"/>
    <property type="match status" value="1"/>
</dbReference>
<gene>
    <name evidence="7" type="ORF">Pme01_24490</name>
</gene>
<dbReference type="PROSITE" id="PS00211">
    <property type="entry name" value="ABC_TRANSPORTER_1"/>
    <property type="match status" value="1"/>
</dbReference>
<evidence type="ECO:0000256" key="4">
    <source>
        <dbReference type="ARBA" id="ARBA00022840"/>
    </source>
</evidence>
<name>A0A8J3X027_9ACTN</name>
<protein>
    <submittedName>
        <fullName evidence="7">ABC transporter ATP-binding protein</fullName>
    </submittedName>
</protein>
<reference evidence="7" key="1">
    <citation type="submission" date="2021-01" db="EMBL/GenBank/DDBJ databases">
        <title>Whole genome shotgun sequence of Planosporangium mesophilum NBRC 109066.</title>
        <authorList>
            <person name="Komaki H."/>
            <person name="Tamura T."/>
        </authorList>
    </citation>
    <scope>NUCLEOTIDE SEQUENCE</scope>
    <source>
        <strain evidence="7">NBRC 109066</strain>
    </source>
</reference>
<feature type="domain" description="ABC transporter" evidence="6">
    <location>
        <begin position="41"/>
        <end position="265"/>
    </location>
</feature>
<dbReference type="SMART" id="SM00382">
    <property type="entry name" value="AAA"/>
    <property type="match status" value="1"/>
</dbReference>
<evidence type="ECO:0000259" key="6">
    <source>
        <dbReference type="PROSITE" id="PS50893"/>
    </source>
</evidence>
<keyword evidence="8" id="KW-1185">Reference proteome</keyword>
<dbReference type="InterPro" id="IPR003439">
    <property type="entry name" value="ABC_transporter-like_ATP-bd"/>
</dbReference>